<dbReference type="EMBL" id="FWPT01000003">
    <property type="protein sequence ID" value="SMA41435.1"/>
    <property type="molecule type" value="Genomic_DNA"/>
</dbReference>
<sequence length="69" mass="7890">MQSLVLLSTWTGNINGVVQRAPIVMGDIGTLVSRGKLKEEVYNWESEYVPTEHRYPKAEDDHCDRNVNE</sequence>
<keyword evidence="2" id="KW-1185">Reference proteome</keyword>
<organism evidence="1 2">
    <name type="scientific">Parendozoicomonas haliclonae</name>
    <dbReference type="NCBI Taxonomy" id="1960125"/>
    <lineage>
        <taxon>Bacteria</taxon>
        <taxon>Pseudomonadati</taxon>
        <taxon>Pseudomonadota</taxon>
        <taxon>Gammaproteobacteria</taxon>
        <taxon>Oceanospirillales</taxon>
        <taxon>Endozoicomonadaceae</taxon>
        <taxon>Parendozoicomonas</taxon>
    </lineage>
</organism>
<accession>A0A1X7AJE6</accession>
<protein>
    <submittedName>
        <fullName evidence="1">Uncharacterized protein</fullName>
    </submittedName>
</protein>
<reference evidence="1 2" key="1">
    <citation type="submission" date="2017-03" db="EMBL/GenBank/DDBJ databases">
        <authorList>
            <person name="Afonso C.L."/>
            <person name="Miller P.J."/>
            <person name="Scott M.A."/>
            <person name="Spackman E."/>
            <person name="Goraichik I."/>
            <person name="Dimitrov K.M."/>
            <person name="Suarez D.L."/>
            <person name="Swayne D.E."/>
        </authorList>
    </citation>
    <scope>NUCLEOTIDE SEQUENCE [LARGE SCALE GENOMIC DNA]</scope>
    <source>
        <strain evidence="1">SB41UT1</strain>
    </source>
</reference>
<evidence type="ECO:0000313" key="2">
    <source>
        <dbReference type="Proteomes" id="UP000196573"/>
    </source>
</evidence>
<proteinExistence type="predicted"/>
<evidence type="ECO:0000313" key="1">
    <source>
        <dbReference type="EMBL" id="SMA41435.1"/>
    </source>
</evidence>
<gene>
    <name evidence="1" type="ORF">EHSB41UT_01252</name>
</gene>
<dbReference type="Proteomes" id="UP000196573">
    <property type="component" value="Unassembled WGS sequence"/>
</dbReference>
<dbReference type="AlphaFoldDB" id="A0A1X7AJE6"/>
<name>A0A1X7AJE6_9GAMM</name>